<reference evidence="2" key="1">
    <citation type="submission" date="2021-06" db="EMBL/GenBank/DDBJ databases">
        <authorList>
            <person name="Kallberg Y."/>
            <person name="Tangrot J."/>
            <person name="Rosling A."/>
        </authorList>
    </citation>
    <scope>NUCLEOTIDE SEQUENCE</scope>
    <source>
        <strain evidence="2">FL130A</strain>
    </source>
</reference>
<gene>
    <name evidence="2" type="ORF">ALEPTO_LOCUS7054</name>
</gene>
<accession>A0A9N9G330</accession>
<dbReference type="AlphaFoldDB" id="A0A9N9G330"/>
<dbReference type="GO" id="GO:0008168">
    <property type="term" value="F:methyltransferase activity"/>
    <property type="evidence" value="ECO:0007669"/>
    <property type="project" value="TreeGrafter"/>
</dbReference>
<evidence type="ECO:0000313" key="2">
    <source>
        <dbReference type="EMBL" id="CAG8576453.1"/>
    </source>
</evidence>
<evidence type="ECO:0000259" key="1">
    <source>
        <dbReference type="Pfam" id="PF13649"/>
    </source>
</evidence>
<evidence type="ECO:0000313" key="3">
    <source>
        <dbReference type="Proteomes" id="UP000789508"/>
    </source>
</evidence>
<feature type="domain" description="Methyltransferase" evidence="1">
    <location>
        <begin position="105"/>
        <end position="195"/>
    </location>
</feature>
<comment type="caution">
    <text evidence="2">The sequence shown here is derived from an EMBL/GenBank/DDBJ whole genome shotgun (WGS) entry which is preliminary data.</text>
</comment>
<dbReference type="PANTHER" id="PTHR43591:SF24">
    <property type="entry name" value="2-METHOXY-6-POLYPRENYL-1,4-BENZOQUINOL METHYLASE, MITOCHONDRIAL"/>
    <property type="match status" value="1"/>
</dbReference>
<sequence length="338" mass="38518">MGNCLDKPRENGIDSDPRSFNIPLMETSLIESKQSNFLDSEKSNINNGNHSHNMQCQQHEKNAFIFSMNANNDRFAKLHALFKYTWQANFLAPVDERLKLGNARVLDLGCRTGEWVLDVSVQYPLAKVCGIDKLNFFPSPIPLNSVFLPLDILDGLPFDDNTFDLVHTCCSAFTYTEIEWKQKIIKELIRVLKPGTGWLSLLEISLFYTNEGPNTAELTKHMRLYLKEKKINPDITKLQENLLRASNQFTDIQVYEKSHILESNSSRAGDIAAKEFALTMYALGKELSSFMGLDNEGYESLVELSVKEFNVYKTSARQIRIIARRKSLKTLMKSGETN</sequence>
<dbReference type="Pfam" id="PF13649">
    <property type="entry name" value="Methyltransf_25"/>
    <property type="match status" value="1"/>
</dbReference>
<dbReference type="EMBL" id="CAJVPS010002793">
    <property type="protein sequence ID" value="CAG8576453.1"/>
    <property type="molecule type" value="Genomic_DNA"/>
</dbReference>
<dbReference type="SUPFAM" id="SSF53335">
    <property type="entry name" value="S-adenosyl-L-methionine-dependent methyltransferases"/>
    <property type="match status" value="1"/>
</dbReference>
<proteinExistence type="predicted"/>
<dbReference type="InterPro" id="IPR029063">
    <property type="entry name" value="SAM-dependent_MTases_sf"/>
</dbReference>
<organism evidence="2 3">
    <name type="scientific">Ambispora leptoticha</name>
    <dbReference type="NCBI Taxonomy" id="144679"/>
    <lineage>
        <taxon>Eukaryota</taxon>
        <taxon>Fungi</taxon>
        <taxon>Fungi incertae sedis</taxon>
        <taxon>Mucoromycota</taxon>
        <taxon>Glomeromycotina</taxon>
        <taxon>Glomeromycetes</taxon>
        <taxon>Archaeosporales</taxon>
        <taxon>Ambisporaceae</taxon>
        <taxon>Ambispora</taxon>
    </lineage>
</organism>
<dbReference type="OrthoDB" id="2013972at2759"/>
<dbReference type="CDD" id="cd02440">
    <property type="entry name" value="AdoMet_MTases"/>
    <property type="match status" value="1"/>
</dbReference>
<keyword evidence="3" id="KW-1185">Reference proteome</keyword>
<name>A0A9N9G330_9GLOM</name>
<protein>
    <submittedName>
        <fullName evidence="2">1507_t:CDS:1</fullName>
    </submittedName>
</protein>
<dbReference type="Proteomes" id="UP000789508">
    <property type="component" value="Unassembled WGS sequence"/>
</dbReference>
<dbReference type="Gene3D" id="3.40.50.150">
    <property type="entry name" value="Vaccinia Virus protein VP39"/>
    <property type="match status" value="1"/>
</dbReference>
<dbReference type="InterPro" id="IPR041698">
    <property type="entry name" value="Methyltransf_25"/>
</dbReference>
<dbReference type="PANTHER" id="PTHR43591">
    <property type="entry name" value="METHYLTRANSFERASE"/>
    <property type="match status" value="1"/>
</dbReference>